<dbReference type="Gene3D" id="3.90.1150.200">
    <property type="match status" value="1"/>
</dbReference>
<feature type="domain" description="YdhG-like" evidence="1">
    <location>
        <begin position="19"/>
        <end position="135"/>
    </location>
</feature>
<dbReference type="InterPro" id="IPR014922">
    <property type="entry name" value="YdhG-like"/>
</dbReference>
<evidence type="ECO:0000259" key="1">
    <source>
        <dbReference type="Pfam" id="PF08818"/>
    </source>
</evidence>
<reference evidence="2 3" key="1">
    <citation type="submission" date="2024-01" db="EMBL/GenBank/DDBJ databases">
        <title>The strains designed SYSU M86414 and SYSU M84420 isolated from the marine sediment in San Sha City (Hainan Province, China).</title>
        <authorList>
            <person name="Guo D."/>
        </authorList>
    </citation>
    <scope>NUCLEOTIDE SEQUENCE [LARGE SCALE GENOMIC DNA]</scope>
    <source>
        <strain evidence="2 3">SYSU M84420</strain>
    </source>
</reference>
<organism evidence="2 3">
    <name type="scientific">Flagellimonas halotolerans</name>
    <dbReference type="NCBI Taxonomy" id="3112164"/>
    <lineage>
        <taxon>Bacteria</taxon>
        <taxon>Pseudomonadati</taxon>
        <taxon>Bacteroidota</taxon>
        <taxon>Flavobacteriia</taxon>
        <taxon>Flavobacteriales</taxon>
        <taxon>Flavobacteriaceae</taxon>
        <taxon>Flagellimonas</taxon>
    </lineage>
</organism>
<accession>A0ABU6ILX8</accession>
<proteinExistence type="predicted"/>
<dbReference type="EMBL" id="JAYMGW010000001">
    <property type="protein sequence ID" value="MEC4264115.1"/>
    <property type="molecule type" value="Genomic_DNA"/>
</dbReference>
<protein>
    <submittedName>
        <fullName evidence="2">DUF1801 domain-containing protein</fullName>
    </submittedName>
</protein>
<comment type="caution">
    <text evidence="2">The sequence shown here is derived from an EMBL/GenBank/DDBJ whole genome shotgun (WGS) entry which is preliminary data.</text>
</comment>
<evidence type="ECO:0000313" key="2">
    <source>
        <dbReference type="EMBL" id="MEC4264115.1"/>
    </source>
</evidence>
<gene>
    <name evidence="2" type="ORF">VOP03_02045</name>
</gene>
<keyword evidence="3" id="KW-1185">Reference proteome</keyword>
<sequence>MTINAKTPDEYIEKLPEERKAALSKLRETVKSNLPEGFEECINYKMIGFVVPHSLYPAGYHCAPKQSLPFINIASQKNFVALYHMGIYSNKALLDWFVAEYPKHVNTKLDMGKSCIRFKNINKIPYALIAKLCQKMTPQDWIALYGQNIKRS</sequence>
<dbReference type="Proteomes" id="UP001355298">
    <property type="component" value="Unassembled WGS sequence"/>
</dbReference>
<dbReference type="RefSeq" id="WP_326276914.1">
    <property type="nucleotide sequence ID" value="NZ_JAYKYV010000001.1"/>
</dbReference>
<dbReference type="Pfam" id="PF08818">
    <property type="entry name" value="DUF1801"/>
    <property type="match status" value="1"/>
</dbReference>
<evidence type="ECO:0000313" key="3">
    <source>
        <dbReference type="Proteomes" id="UP001355298"/>
    </source>
</evidence>
<dbReference type="SUPFAM" id="SSF159888">
    <property type="entry name" value="YdhG-like"/>
    <property type="match status" value="1"/>
</dbReference>
<name>A0ABU6ILX8_9FLAO</name>